<protein>
    <submittedName>
        <fullName evidence="2">OSJNBa0004B13.22 protein</fullName>
    </submittedName>
</protein>
<feature type="region of interest" description="Disordered" evidence="1">
    <location>
        <begin position="134"/>
        <end position="174"/>
    </location>
</feature>
<name>Q7F729_ORYSJ</name>
<reference evidence="2" key="1">
    <citation type="submission" date="2000-12" db="EMBL/GenBank/DDBJ databases">
        <title>Oryza sativa nipponbare(GA3) genomic DNA, chromosome 1, BAC clone:OSJNBa0004B13.</title>
        <authorList>
            <person name="Sasaki T."/>
            <person name="Matsumoto T."/>
            <person name="Yamamoto K."/>
        </authorList>
    </citation>
    <scope>NUCLEOTIDE SEQUENCE</scope>
</reference>
<evidence type="ECO:0000313" key="2">
    <source>
        <dbReference type="EMBL" id="BAB39967.1"/>
    </source>
</evidence>
<accession>Q7F729</accession>
<evidence type="ECO:0000256" key="1">
    <source>
        <dbReference type="SAM" id="MobiDB-lite"/>
    </source>
</evidence>
<proteinExistence type="predicted"/>
<sequence length="248" mass="27579">MIYRREGVLAITISFTPNGRSLRRMAVKMVFSDSAQNSGHADAPDVDLGTILPLEHLQCDVRQNQLMQVPEDRRELGWKPPTWKEPVGSEAEPSHPDVPDSSSNIIGTAASIFSGGQRPWACRSCHLRGGCRSSATTRRRVTAEPRALRSTPPVAISRPDPTEGAGFLRPHHRHGNRPLALRRADTIAESRTHARKPYPYEHLQKLDRQILKIDEVTTCAPLSSGTSLRQPIGLEITIIRSPLDPWMI</sequence>
<organism evidence="2">
    <name type="scientific">Oryza sativa subsp. japonica</name>
    <name type="common">Rice</name>
    <dbReference type="NCBI Taxonomy" id="39947"/>
    <lineage>
        <taxon>Eukaryota</taxon>
        <taxon>Viridiplantae</taxon>
        <taxon>Streptophyta</taxon>
        <taxon>Embryophyta</taxon>
        <taxon>Tracheophyta</taxon>
        <taxon>Spermatophyta</taxon>
        <taxon>Magnoliopsida</taxon>
        <taxon>Liliopsida</taxon>
        <taxon>Poales</taxon>
        <taxon>Poaceae</taxon>
        <taxon>BOP clade</taxon>
        <taxon>Oryzoideae</taxon>
        <taxon>Oryzeae</taxon>
        <taxon>Oryzinae</taxon>
        <taxon>Oryza</taxon>
        <taxon>Oryza sativa</taxon>
    </lineage>
</organism>
<dbReference type="AlphaFoldDB" id="Q7F729"/>
<gene>
    <name evidence="2" type="primary">OSJNBa0004B13.22</name>
</gene>
<dbReference type="EMBL" id="AP003018">
    <property type="protein sequence ID" value="BAB39967.1"/>
    <property type="molecule type" value="Genomic_DNA"/>
</dbReference>
<feature type="region of interest" description="Disordered" evidence="1">
    <location>
        <begin position="77"/>
        <end position="101"/>
    </location>
</feature>